<protein>
    <submittedName>
        <fullName evidence="3">Indeterminate(ID)-domain 7</fullName>
    </submittedName>
</protein>
<evidence type="ECO:0000256" key="1">
    <source>
        <dbReference type="SAM" id="MobiDB-lite"/>
    </source>
</evidence>
<evidence type="ECO:0000313" key="3">
    <source>
        <dbReference type="EMBL" id="GFZ20976.1"/>
    </source>
</evidence>
<dbReference type="GO" id="GO:0003700">
    <property type="term" value="F:DNA-binding transcription factor activity"/>
    <property type="evidence" value="ECO:0007669"/>
    <property type="project" value="TreeGrafter"/>
</dbReference>
<proteinExistence type="predicted"/>
<keyword evidence="4" id="KW-1185">Reference proteome</keyword>
<dbReference type="Proteomes" id="UP000585474">
    <property type="component" value="Unassembled WGS sequence"/>
</dbReference>
<accession>A0A7J0HCZ6</accession>
<dbReference type="PANTHER" id="PTHR10593:SF122">
    <property type="entry name" value="OS02G0518500 PROTEIN"/>
    <property type="match status" value="1"/>
</dbReference>
<feature type="domain" description="BIRD-IDD transcription factor fourth C2HC zinc finger" evidence="2">
    <location>
        <begin position="81"/>
        <end position="106"/>
    </location>
</feature>
<evidence type="ECO:0000259" key="2">
    <source>
        <dbReference type="Pfam" id="PF22992"/>
    </source>
</evidence>
<gene>
    <name evidence="3" type="ORF">Acr_29g0001380</name>
</gene>
<dbReference type="InterPro" id="IPR031140">
    <property type="entry name" value="IDD1-16"/>
</dbReference>
<comment type="caution">
    <text evidence="3">The sequence shown here is derived from an EMBL/GenBank/DDBJ whole genome shotgun (WGS) entry which is preliminary data.</text>
</comment>
<name>A0A7J0HCZ6_9ERIC</name>
<dbReference type="InterPro" id="IPR055185">
    <property type="entry name" value="C2CH-4th_BIRD-IDD"/>
</dbReference>
<reference evidence="3 4" key="1">
    <citation type="submission" date="2019-07" db="EMBL/GenBank/DDBJ databases">
        <title>De Novo Assembly of kiwifruit Actinidia rufa.</title>
        <authorList>
            <person name="Sugita-Konishi S."/>
            <person name="Sato K."/>
            <person name="Mori E."/>
            <person name="Abe Y."/>
            <person name="Kisaki G."/>
            <person name="Hamano K."/>
            <person name="Suezawa K."/>
            <person name="Otani M."/>
            <person name="Fukuda T."/>
            <person name="Manabe T."/>
            <person name="Gomi K."/>
            <person name="Tabuchi M."/>
            <person name="Akimitsu K."/>
            <person name="Kataoka I."/>
        </authorList>
    </citation>
    <scope>NUCLEOTIDE SEQUENCE [LARGE SCALE GENOMIC DNA]</scope>
    <source>
        <strain evidence="4">cv. Fuchu</strain>
    </source>
</reference>
<organism evidence="3 4">
    <name type="scientific">Actinidia rufa</name>
    <dbReference type="NCBI Taxonomy" id="165716"/>
    <lineage>
        <taxon>Eukaryota</taxon>
        <taxon>Viridiplantae</taxon>
        <taxon>Streptophyta</taxon>
        <taxon>Embryophyta</taxon>
        <taxon>Tracheophyta</taxon>
        <taxon>Spermatophyta</taxon>
        <taxon>Magnoliopsida</taxon>
        <taxon>eudicotyledons</taxon>
        <taxon>Gunneridae</taxon>
        <taxon>Pentapetalae</taxon>
        <taxon>asterids</taxon>
        <taxon>Ericales</taxon>
        <taxon>Actinidiaceae</taxon>
        <taxon>Actinidia</taxon>
    </lineage>
</organism>
<dbReference type="OrthoDB" id="6354171at2759"/>
<evidence type="ECO:0000313" key="4">
    <source>
        <dbReference type="Proteomes" id="UP000585474"/>
    </source>
</evidence>
<sequence>MSNNFSQEFEEDLDDEQFHNGSPNHTENGDCSAPAATTTSKKKRNLPGNPGKPYILTIYLPFYPDAEVVALSPRTLMATNRKDSFVTHRAFCDALTEENYKMNQTLAAAGGMMLHNSNQELFSSSMPASDSNTIMNLSNSHDNNIDSIPPKPLSLNSHGSMISTDLDPIFNPRMPRPASFSSIGSGTNNSSLQAVGSMYTSATALLQKAAEMGAKISDSSITPILLRGFTGYSTSSNSLNSSGSVHNASNIPIAATTIGTNGLYVANMEAAGGDPRPGYNYVPQTGLYDESSLFPQPPSNGTATNLMERQVFMGGCDKMTVDFLGVEPSPAAAHSSFGKKRSYDGNIVMGLGYSNSHQGLHNLPEW</sequence>
<dbReference type="Pfam" id="PF22992">
    <property type="entry name" value="C2CH-4th_BIRD-IDD"/>
    <property type="match status" value="1"/>
</dbReference>
<dbReference type="EMBL" id="BJWL01000029">
    <property type="protein sequence ID" value="GFZ20976.1"/>
    <property type="molecule type" value="Genomic_DNA"/>
</dbReference>
<dbReference type="GO" id="GO:0005634">
    <property type="term" value="C:nucleus"/>
    <property type="evidence" value="ECO:0007669"/>
    <property type="project" value="TreeGrafter"/>
</dbReference>
<feature type="region of interest" description="Disordered" evidence="1">
    <location>
        <begin position="1"/>
        <end position="48"/>
    </location>
</feature>
<dbReference type="PANTHER" id="PTHR10593">
    <property type="entry name" value="SERINE/THREONINE-PROTEIN KINASE RIO"/>
    <property type="match status" value="1"/>
</dbReference>
<dbReference type="AlphaFoldDB" id="A0A7J0HCZ6"/>